<dbReference type="InterPro" id="IPR036291">
    <property type="entry name" value="NAD(P)-bd_dom_sf"/>
</dbReference>
<accession>A0ABZ1BYF6</accession>
<name>A0ABZ1BYF6_9FIRM</name>
<dbReference type="Pfam" id="PF02423">
    <property type="entry name" value="OCD_Mu_crystall"/>
    <property type="match status" value="1"/>
</dbReference>
<dbReference type="InterPro" id="IPR003462">
    <property type="entry name" value="ODC_Mu_crystall"/>
</dbReference>
<keyword evidence="2" id="KW-1185">Reference proteome</keyword>
<evidence type="ECO:0000313" key="1">
    <source>
        <dbReference type="EMBL" id="WRP17846.1"/>
    </source>
</evidence>
<dbReference type="RefSeq" id="WP_324717116.1">
    <property type="nucleotide sequence ID" value="NZ_CP141615.1"/>
</dbReference>
<dbReference type="PANTHER" id="PTHR13812:SF19">
    <property type="entry name" value="KETIMINE REDUCTASE MU-CRYSTALLIN"/>
    <property type="match status" value="1"/>
</dbReference>
<proteinExistence type="predicted"/>
<evidence type="ECO:0000313" key="2">
    <source>
        <dbReference type="Proteomes" id="UP001332192"/>
    </source>
</evidence>
<dbReference type="Gene3D" id="3.40.50.720">
    <property type="entry name" value="NAD(P)-binding Rossmann-like Domain"/>
    <property type="match status" value="1"/>
</dbReference>
<protein>
    <submittedName>
        <fullName evidence="1">Ornithine cyclodeaminase family protein</fullName>
    </submittedName>
</protein>
<reference evidence="1 2" key="1">
    <citation type="journal article" date="2024" name="Front. Microbiol.">
        <title>Novel thermophilic genera Geochorda gen. nov. and Carboxydochorda gen. nov. from the deep terrestrial subsurface reveal the ecophysiological diversity in the class Limnochordia.</title>
        <authorList>
            <person name="Karnachuk O.V."/>
            <person name="Lukina A.P."/>
            <person name="Avakyan M.R."/>
            <person name="Kadnikov V.V."/>
            <person name="Begmatov S."/>
            <person name="Beletsky A.V."/>
            <person name="Vlasova K.G."/>
            <person name="Novikov A.A."/>
            <person name="Shcherbakova V.A."/>
            <person name="Mardanov A.V."/>
            <person name="Ravin N.V."/>
        </authorList>
    </citation>
    <scope>NUCLEOTIDE SEQUENCE [LARGE SCALE GENOMIC DNA]</scope>
    <source>
        <strain evidence="1 2">L945</strain>
    </source>
</reference>
<dbReference type="EMBL" id="CP141615">
    <property type="protein sequence ID" value="WRP17846.1"/>
    <property type="molecule type" value="Genomic_DNA"/>
</dbReference>
<sequence length="324" mass="34396">MREVLYLSRADVEALGPSPSEIVRLMEELFRAKAAGRVELPPKPGIHPRPDAFIHAMPAYIASLDAAGLKWVAGYPGNSVRGLPYIHGLLLLNDAETGVPVAIMDATWITAMRTAAVSALAALYLAAPGRITLAILGLGVQARSHLQTMAAVLAVAEVRAYDRDPARTATFVRDAVQLAPGVSVVPCDTPAQAVRGATVIVTAGPIARNPRPSIRPEWLADGSLLLPIDFDSMVTPEAMAACRAFIVDDAGQYAYYRSIGYFASAPVAPEGELGDVIAGRLAGRTRPEERITSVNLGLAMEDVGLGYHLYRAAIERGVGTRLPL</sequence>
<organism evidence="1 2">
    <name type="scientific">Carboxydichorda subterranea</name>
    <dbReference type="NCBI Taxonomy" id="3109565"/>
    <lineage>
        <taxon>Bacteria</taxon>
        <taxon>Bacillati</taxon>
        <taxon>Bacillota</taxon>
        <taxon>Limnochordia</taxon>
        <taxon>Limnochordales</taxon>
        <taxon>Geochordaceae</taxon>
        <taxon>Carboxydichorda</taxon>
    </lineage>
</organism>
<dbReference type="PIRSF" id="PIRSF001439">
    <property type="entry name" value="CryM"/>
    <property type="match status" value="1"/>
</dbReference>
<dbReference type="Gene3D" id="3.30.1780.10">
    <property type="entry name" value="ornithine cyclodeaminase, domain 1"/>
    <property type="match status" value="1"/>
</dbReference>
<gene>
    <name evidence="1" type="ORF">U7230_02200</name>
</gene>
<dbReference type="Proteomes" id="UP001332192">
    <property type="component" value="Chromosome"/>
</dbReference>
<dbReference type="PANTHER" id="PTHR13812">
    <property type="entry name" value="KETIMINE REDUCTASE MU-CRYSTALLIN"/>
    <property type="match status" value="1"/>
</dbReference>
<dbReference type="InterPro" id="IPR023401">
    <property type="entry name" value="ODC_N"/>
</dbReference>
<dbReference type="SUPFAM" id="SSF51735">
    <property type="entry name" value="NAD(P)-binding Rossmann-fold domains"/>
    <property type="match status" value="1"/>
</dbReference>